<evidence type="ECO:0000313" key="6">
    <source>
        <dbReference type="Proteomes" id="UP000008363"/>
    </source>
</evidence>
<dbReference type="OrthoDB" id="134501at2"/>
<dbReference type="eggNOG" id="COG3292">
    <property type="taxonomic scope" value="Bacteria"/>
</dbReference>
<reference evidence="5 6" key="1">
    <citation type="submission" date="2012-08" db="EMBL/GenBank/DDBJ databases">
        <title>Whole genome shotgun sequence of Gordonia rhizosphera NBRC 16068.</title>
        <authorList>
            <person name="Takarada H."/>
            <person name="Isaki S."/>
            <person name="Hosoyama A."/>
            <person name="Tsuchikane K."/>
            <person name="Katsumata H."/>
            <person name="Baba S."/>
            <person name="Ohji S."/>
            <person name="Yamazaki S."/>
            <person name="Fujita N."/>
        </authorList>
    </citation>
    <scope>NUCLEOTIDE SEQUENCE [LARGE SCALE GENOMIC DNA]</scope>
    <source>
        <strain evidence="5 6">NBRC 16068</strain>
    </source>
</reference>
<dbReference type="SUPFAM" id="SSF50998">
    <property type="entry name" value="Quinoprotein alcohol dehydrogenase-like"/>
    <property type="match status" value="2"/>
</dbReference>
<keyword evidence="1 3" id="KW-0853">WD repeat</keyword>
<feature type="domain" description="Pyrrolo-quinoline quinone repeat" evidence="4">
    <location>
        <begin position="1181"/>
        <end position="1408"/>
    </location>
</feature>
<evidence type="ECO:0000313" key="5">
    <source>
        <dbReference type="EMBL" id="GAB88155.1"/>
    </source>
</evidence>
<dbReference type="eggNOG" id="COG4249">
    <property type="taxonomic scope" value="Bacteria"/>
</dbReference>
<gene>
    <name evidence="5" type="ORF">GORHZ_006_00240</name>
</gene>
<keyword evidence="6" id="KW-1185">Reference proteome</keyword>
<name>K6VMM8_9ACTN</name>
<dbReference type="SUPFAM" id="SSF52129">
    <property type="entry name" value="Caspase-like"/>
    <property type="match status" value="1"/>
</dbReference>
<evidence type="ECO:0000259" key="4">
    <source>
        <dbReference type="Pfam" id="PF13360"/>
    </source>
</evidence>
<dbReference type="RefSeq" id="WP_006329203.1">
    <property type="nucleotide sequence ID" value="NZ_BAHC01000006.1"/>
</dbReference>
<dbReference type="Gene3D" id="3.40.50.1460">
    <property type="match status" value="1"/>
</dbReference>
<dbReference type="PANTHER" id="PTHR22847">
    <property type="entry name" value="WD40 REPEAT PROTEIN"/>
    <property type="match status" value="1"/>
</dbReference>
<dbReference type="Gene3D" id="2.130.10.10">
    <property type="entry name" value="YVTN repeat-like/Quinoprotein amine dehydrogenase"/>
    <property type="match status" value="4"/>
</dbReference>
<evidence type="ECO:0000256" key="2">
    <source>
        <dbReference type="ARBA" id="ARBA00022737"/>
    </source>
</evidence>
<dbReference type="Pfam" id="PF13360">
    <property type="entry name" value="PQQ_2"/>
    <property type="match status" value="2"/>
</dbReference>
<dbReference type="PANTHER" id="PTHR22847:SF637">
    <property type="entry name" value="WD REPEAT DOMAIN 5B"/>
    <property type="match status" value="1"/>
</dbReference>
<dbReference type="InterPro" id="IPR002372">
    <property type="entry name" value="PQQ_rpt_dom"/>
</dbReference>
<evidence type="ECO:0000256" key="1">
    <source>
        <dbReference type="ARBA" id="ARBA00022574"/>
    </source>
</evidence>
<sequence length="1454" mass="154020">MTIAARDYPDESKEFPGRIDSQVSVLVKWLTDPALGERAFELQGVNPVTRDDIDDFVRKTRLRHLGPADVVVVYVTGHGREGRGGQHFLLLGDTDEQQIGTTAYRTSTLLEAVLGTDAEHVLVIVDSCQAGALDAEWAVLRKNLPQARRKLSTLGVLASADFDKSPRVGEFTTLMSLVHDRLRGPAQIVKPFLTFADLVTEIGAVLRTDGGRALEEPLWVWLPGLFEQSQCLPNPGYQRQIALVESPLEQVAVTASELDDYWVSRASGRVGPDDDAWHFAGRKDLNTSVMSFLRSDDQVLVITGVAGSGKSAVLARAVTLSDPDFVTAHPDIVDGVDPATRPPTGTINAAILARGKSSTHILTDVVVALGGSVGAGTDRALEILRELVTASGVERTVVIDGLDEALHPDRLVTDVLAPLISLRHPHTRMPLVRLVLGLRSAKPTPDAALAGDIGHALLDQLRRATDLVPVRVERTDEEPSVSTDIEAYVTALLRREGPYTHADTAVVAAAAATVAKRVAPSFLDARLAGQRLRAASTHQDLHDPAWLGTLAEGTVALFRDDLADVATAADRSVMEILAVLRAAAFGLGRGLSWSQVWAAVAEAILGRAVLDVDTLIAAVLASRLSGYLSQDVEDGRVVHRPSHERIAETLRDEAETLLATASDAFLAADHLRLSEDAVHVHRRITVALSGLGGAIPPHPYVRRYLVEHAARGGVLDDDHIPPEFLPWELGSRVRGLLGLPPPPELANGPLTVWARVEPFLHDADPMTRRISHVFACEAAKLETHEIAVGLPLRPLWAHWRLPRGNILDAATARPVLCTVTLRSGRVLLAIGGSDAVRMWDPQSGTPTGHPMPIKGVSAMAVVRSPDGRVLLAAVCGRHGISIWDAETSQRVRTLQSETHSMAVAVPTSEGRTLLATASYRAISMWDPATGQLIWEFDTRIDFGGLSGALAGVGAPEGQMLFIEALAAVPAPDGRTLLVVGHSGGVSIRDPDTGKLLPTPTKEPHPLMASLSGFASSLDLYRRPSLTTENYVKALAAVPTSDGRVLLAIASETGVSIWDAETGQRVRTLRVKGHPPTTLAAIPMSGGRALLAAPTNQGVSVWDPETGRLCSTLPAGQHTSALAAMATSDGRALLATGGGKVSIWDTKSTAPAAEFDGVSSATALAAMPTLAGRSILAVGRRDHRVSIWDAETGRQVRTLKTRHGYTLVAVPTSDGRALLATTNDHDGVSVWDAETGQRVQTITTKGPAKHLAAVPTSDGQMLLAIGQGGGVSVWDPGVGQQVWDHYIEIGGMEALAVISAPHRRALLVIGDTDGVAVADLETGRQVRTITTGAQPRHLAAVSTSGGRMLLAIAGYPGISIWDAETGELVHTLTTSPGLAIAALPMPDGRTLLATASQVDDGKISIWDPDLGICLVSLVTGGSVTALEPVIAATGMGLVFCGDRGVAHLSLGTLLL</sequence>
<dbReference type="InterPro" id="IPR011047">
    <property type="entry name" value="Quinoprotein_ADH-like_sf"/>
</dbReference>
<dbReference type="PROSITE" id="PS50082">
    <property type="entry name" value="WD_REPEATS_2"/>
    <property type="match status" value="1"/>
</dbReference>
<protein>
    <recommendedName>
        <fullName evidence="4">Pyrrolo-quinoline quinone repeat domain-containing protein</fullName>
    </recommendedName>
</protein>
<comment type="caution">
    <text evidence="5">The sequence shown here is derived from an EMBL/GenBank/DDBJ whole genome shotgun (WGS) entry which is preliminary data.</text>
</comment>
<feature type="repeat" description="WD" evidence="3">
    <location>
        <begin position="1173"/>
        <end position="1197"/>
    </location>
</feature>
<keyword evidence="2" id="KW-0677">Repeat</keyword>
<dbReference type="SMART" id="SM00320">
    <property type="entry name" value="WD40"/>
    <property type="match status" value="11"/>
</dbReference>
<dbReference type="InterPro" id="IPR015943">
    <property type="entry name" value="WD40/YVTN_repeat-like_dom_sf"/>
</dbReference>
<dbReference type="STRING" id="1108045.GORHZ_006_00240"/>
<feature type="domain" description="Pyrrolo-quinoline quinone repeat" evidence="4">
    <location>
        <begin position="875"/>
        <end position="1068"/>
    </location>
</feature>
<dbReference type="InterPro" id="IPR029030">
    <property type="entry name" value="Caspase-like_dom_sf"/>
</dbReference>
<evidence type="ECO:0000256" key="3">
    <source>
        <dbReference type="PROSITE-ProRule" id="PRU00221"/>
    </source>
</evidence>
<dbReference type="Proteomes" id="UP000008363">
    <property type="component" value="Unassembled WGS sequence"/>
</dbReference>
<proteinExistence type="predicted"/>
<organism evidence="5 6">
    <name type="scientific">Gordonia rhizosphera NBRC 16068</name>
    <dbReference type="NCBI Taxonomy" id="1108045"/>
    <lineage>
        <taxon>Bacteria</taxon>
        <taxon>Bacillati</taxon>
        <taxon>Actinomycetota</taxon>
        <taxon>Actinomycetes</taxon>
        <taxon>Mycobacteriales</taxon>
        <taxon>Gordoniaceae</taxon>
        <taxon>Gordonia</taxon>
    </lineage>
</organism>
<dbReference type="InterPro" id="IPR001680">
    <property type="entry name" value="WD40_rpt"/>
</dbReference>
<dbReference type="EMBL" id="BAHC01000006">
    <property type="protein sequence ID" value="GAB88155.1"/>
    <property type="molecule type" value="Genomic_DNA"/>
</dbReference>
<accession>K6VMM8</accession>
<dbReference type="eggNOG" id="COG2319">
    <property type="taxonomic scope" value="Bacteria"/>
</dbReference>